<dbReference type="FunFam" id="3.30.160.20:FF:000001">
    <property type="entry name" value="30S ribosomal protein S5"/>
    <property type="match status" value="1"/>
</dbReference>
<dbReference type="GO" id="GO:0042254">
    <property type="term" value="P:ribosome biogenesis"/>
    <property type="evidence" value="ECO:0007669"/>
    <property type="project" value="UniProtKB-ARBA"/>
</dbReference>
<comment type="function">
    <text evidence="7">Located at the back of the 30S subunit body where it stabilizes the conformation of the head with respect to the body.</text>
</comment>
<dbReference type="PROSITE" id="PS50881">
    <property type="entry name" value="S5_DSRBD"/>
    <property type="match status" value="1"/>
</dbReference>
<evidence type="ECO:0000256" key="5">
    <source>
        <dbReference type="ARBA" id="ARBA00023274"/>
    </source>
</evidence>
<keyword evidence="5 7" id="KW-0687">Ribonucleoprotein</keyword>
<dbReference type="PANTHER" id="PTHR48277:SF1">
    <property type="entry name" value="MITOCHONDRIAL RIBOSOMAL PROTEIN S5"/>
    <property type="match status" value="1"/>
</dbReference>
<dbReference type="InterPro" id="IPR014721">
    <property type="entry name" value="Ribsml_uS5_D2-typ_fold_subgr"/>
</dbReference>
<dbReference type="Gene3D" id="3.30.230.10">
    <property type="match status" value="1"/>
</dbReference>
<feature type="domain" description="S5 DRBM" evidence="9">
    <location>
        <begin position="17"/>
        <end position="80"/>
    </location>
</feature>
<dbReference type="GO" id="GO:0005737">
    <property type="term" value="C:cytoplasm"/>
    <property type="evidence" value="ECO:0007669"/>
    <property type="project" value="UniProtKB-ARBA"/>
</dbReference>
<dbReference type="InterPro" id="IPR013810">
    <property type="entry name" value="Ribosomal_uS5_N"/>
</dbReference>
<evidence type="ECO:0000256" key="8">
    <source>
        <dbReference type="RuleBase" id="RU003823"/>
    </source>
</evidence>
<dbReference type="HAMAP" id="MF_01307_B">
    <property type="entry name" value="Ribosomal_uS5_B"/>
    <property type="match status" value="1"/>
</dbReference>
<evidence type="ECO:0000256" key="3">
    <source>
        <dbReference type="ARBA" id="ARBA00022884"/>
    </source>
</evidence>
<evidence type="ECO:0000259" key="9">
    <source>
        <dbReference type="PROSITE" id="PS50881"/>
    </source>
</evidence>
<dbReference type="InterPro" id="IPR000851">
    <property type="entry name" value="Ribosomal_uS5"/>
</dbReference>
<accession>A0A7C4U824</accession>
<comment type="function">
    <text evidence="7">With S4 and S12 plays an important role in translational accuracy.</text>
</comment>
<dbReference type="InterPro" id="IPR005712">
    <property type="entry name" value="Ribosomal_uS5_bac-type"/>
</dbReference>
<dbReference type="PANTHER" id="PTHR48277">
    <property type="entry name" value="MITOCHONDRIAL RIBOSOMAL PROTEIN S5"/>
    <property type="match status" value="1"/>
</dbReference>
<dbReference type="GO" id="GO:0006412">
    <property type="term" value="P:translation"/>
    <property type="evidence" value="ECO:0007669"/>
    <property type="project" value="UniProtKB-UniRule"/>
</dbReference>
<dbReference type="SUPFAM" id="SSF54768">
    <property type="entry name" value="dsRNA-binding domain-like"/>
    <property type="match status" value="1"/>
</dbReference>
<dbReference type="EMBL" id="DTHG01000095">
    <property type="protein sequence ID" value="HGW92413.1"/>
    <property type="molecule type" value="Genomic_DNA"/>
</dbReference>
<dbReference type="Pfam" id="PF03719">
    <property type="entry name" value="Ribosomal_S5_C"/>
    <property type="match status" value="1"/>
</dbReference>
<proteinExistence type="inferred from homology"/>
<keyword evidence="2 7" id="KW-0699">rRNA-binding</keyword>
<comment type="domain">
    <text evidence="7">The N-terminal domain interacts with the head of the 30S subunit; the C-terminal domain interacts with the body and contacts protein S4. The interaction surface between S4 and S5 is involved in control of translational fidelity.</text>
</comment>
<dbReference type="InterPro" id="IPR020568">
    <property type="entry name" value="Ribosomal_Su5_D2-typ_SF"/>
</dbReference>
<reference evidence="10" key="1">
    <citation type="journal article" date="2020" name="mSystems">
        <title>Genome- and Community-Level Interaction Insights into Carbon Utilization and Element Cycling Functions of Hydrothermarchaeota in Hydrothermal Sediment.</title>
        <authorList>
            <person name="Zhou Z."/>
            <person name="Liu Y."/>
            <person name="Xu W."/>
            <person name="Pan J."/>
            <person name="Luo Z.H."/>
            <person name="Li M."/>
        </authorList>
    </citation>
    <scope>NUCLEOTIDE SEQUENCE [LARGE SCALE GENOMIC DNA]</scope>
    <source>
        <strain evidence="10">SpSt-780</strain>
    </source>
</reference>
<dbReference type="AlphaFoldDB" id="A0A7C4U824"/>
<evidence type="ECO:0000256" key="4">
    <source>
        <dbReference type="ARBA" id="ARBA00022980"/>
    </source>
</evidence>
<organism evidence="10">
    <name type="scientific">candidate division WOR-3 bacterium</name>
    <dbReference type="NCBI Taxonomy" id="2052148"/>
    <lineage>
        <taxon>Bacteria</taxon>
        <taxon>Bacteria division WOR-3</taxon>
    </lineage>
</organism>
<protein>
    <recommendedName>
        <fullName evidence="6 7">Small ribosomal subunit protein uS5</fullName>
    </recommendedName>
</protein>
<dbReference type="PROSITE" id="PS00585">
    <property type="entry name" value="RIBOSOMAL_S5"/>
    <property type="match status" value="1"/>
</dbReference>
<dbReference type="FunFam" id="3.30.230.10:FF:000002">
    <property type="entry name" value="30S ribosomal protein S5"/>
    <property type="match status" value="1"/>
</dbReference>
<dbReference type="NCBIfam" id="TIGR01021">
    <property type="entry name" value="rpsE_bact"/>
    <property type="match status" value="1"/>
</dbReference>
<dbReference type="SUPFAM" id="SSF54211">
    <property type="entry name" value="Ribosomal protein S5 domain 2-like"/>
    <property type="match status" value="1"/>
</dbReference>
<dbReference type="GO" id="GO:0003735">
    <property type="term" value="F:structural constituent of ribosome"/>
    <property type="evidence" value="ECO:0007669"/>
    <property type="project" value="UniProtKB-UniRule"/>
</dbReference>
<keyword evidence="4 7" id="KW-0689">Ribosomal protein</keyword>
<name>A0A7C4U824_UNCW3</name>
<dbReference type="GO" id="GO:0019843">
    <property type="term" value="F:rRNA binding"/>
    <property type="evidence" value="ECO:0007669"/>
    <property type="project" value="UniProtKB-UniRule"/>
</dbReference>
<comment type="caution">
    <text evidence="10">The sequence shown here is derived from an EMBL/GenBank/DDBJ whole genome shotgun (WGS) entry which is preliminary data.</text>
</comment>
<dbReference type="GO" id="GO:0015935">
    <property type="term" value="C:small ribosomal subunit"/>
    <property type="evidence" value="ECO:0007669"/>
    <property type="project" value="InterPro"/>
</dbReference>
<dbReference type="Pfam" id="PF00333">
    <property type="entry name" value="Ribosomal_S5"/>
    <property type="match status" value="1"/>
</dbReference>
<dbReference type="InterPro" id="IPR005324">
    <property type="entry name" value="Ribosomal_uS5_C"/>
</dbReference>
<keyword evidence="3 7" id="KW-0694">RNA-binding</keyword>
<dbReference type="InterPro" id="IPR018192">
    <property type="entry name" value="Ribosomal_uS5_N_CS"/>
</dbReference>
<dbReference type="Gene3D" id="3.30.160.20">
    <property type="match status" value="1"/>
</dbReference>
<sequence length="180" mass="19875">MILKKKKETIDPRNLNLEEKTVYVARVAKVVKGGKRFKFSAWVVIGDRNGHVGLGHGKAIEVPDAVRKAKENARKNIIKIPIINNTIPHEITSKYKASKIIMKPASPGTGIIACDPVRAVFDLGGVKDVLTKSLGSSTTVNLVKAVFLGLQNMKTPEDIKRLRHKDIFEGRRRSGENVES</sequence>
<evidence type="ECO:0000256" key="7">
    <source>
        <dbReference type="HAMAP-Rule" id="MF_01307"/>
    </source>
</evidence>
<evidence type="ECO:0000256" key="1">
    <source>
        <dbReference type="ARBA" id="ARBA00008945"/>
    </source>
</evidence>
<evidence type="ECO:0000256" key="2">
    <source>
        <dbReference type="ARBA" id="ARBA00022730"/>
    </source>
</evidence>
<comment type="similarity">
    <text evidence="1 7 8">Belongs to the universal ribosomal protein uS5 family.</text>
</comment>
<gene>
    <name evidence="7" type="primary">rpsE</name>
    <name evidence="10" type="ORF">ENV67_07740</name>
</gene>
<comment type="subunit">
    <text evidence="7">Part of the 30S ribosomal subunit. Contacts proteins S4 and S8.</text>
</comment>
<evidence type="ECO:0000256" key="6">
    <source>
        <dbReference type="ARBA" id="ARBA00035255"/>
    </source>
</evidence>
<evidence type="ECO:0000313" key="10">
    <source>
        <dbReference type="EMBL" id="HGW92413.1"/>
    </source>
</evidence>